<name>A0ABQ5GYV7_9ASTR</name>
<accession>A0ABQ5GYV7</accession>
<keyword evidence="2" id="KW-1185">Reference proteome</keyword>
<reference evidence="1" key="2">
    <citation type="submission" date="2022-01" db="EMBL/GenBank/DDBJ databases">
        <authorList>
            <person name="Yamashiro T."/>
            <person name="Shiraishi A."/>
            <person name="Satake H."/>
            <person name="Nakayama K."/>
        </authorList>
    </citation>
    <scope>NUCLEOTIDE SEQUENCE</scope>
</reference>
<reference evidence="1" key="1">
    <citation type="journal article" date="2022" name="Int. J. Mol. Sci.">
        <title>Draft Genome of Tanacetum Coccineum: Genomic Comparison of Closely Related Tanacetum-Family Plants.</title>
        <authorList>
            <person name="Yamashiro T."/>
            <person name="Shiraishi A."/>
            <person name="Nakayama K."/>
            <person name="Satake H."/>
        </authorList>
    </citation>
    <scope>NUCLEOTIDE SEQUENCE</scope>
</reference>
<sequence>MKDILGKFLKLLKKEELYAQFSSGNSGYPQSTIPRTLIDVKPQQEDHQGLFAYPIYLNGRGTTSDGFVTEAFQKVIAAIHSRVRWEDSKWMKIFISLGPVGNQDREVKQLRQSESQLQGSMELYYVGGPEVVPWEREEQFRMKISPHRLHQDRTIDKCHS</sequence>
<organism evidence="1 2">
    <name type="scientific">Tanacetum coccineum</name>
    <dbReference type="NCBI Taxonomy" id="301880"/>
    <lineage>
        <taxon>Eukaryota</taxon>
        <taxon>Viridiplantae</taxon>
        <taxon>Streptophyta</taxon>
        <taxon>Embryophyta</taxon>
        <taxon>Tracheophyta</taxon>
        <taxon>Spermatophyta</taxon>
        <taxon>Magnoliopsida</taxon>
        <taxon>eudicotyledons</taxon>
        <taxon>Gunneridae</taxon>
        <taxon>Pentapetalae</taxon>
        <taxon>asterids</taxon>
        <taxon>campanulids</taxon>
        <taxon>Asterales</taxon>
        <taxon>Asteraceae</taxon>
        <taxon>Asteroideae</taxon>
        <taxon>Anthemideae</taxon>
        <taxon>Anthemidinae</taxon>
        <taxon>Tanacetum</taxon>
    </lineage>
</organism>
<evidence type="ECO:0000313" key="1">
    <source>
        <dbReference type="EMBL" id="GJT80833.1"/>
    </source>
</evidence>
<comment type="caution">
    <text evidence="1">The sequence shown here is derived from an EMBL/GenBank/DDBJ whole genome shotgun (WGS) entry which is preliminary data.</text>
</comment>
<evidence type="ECO:0000313" key="2">
    <source>
        <dbReference type="Proteomes" id="UP001151760"/>
    </source>
</evidence>
<dbReference type="EMBL" id="BQNB010019029">
    <property type="protein sequence ID" value="GJT80833.1"/>
    <property type="molecule type" value="Genomic_DNA"/>
</dbReference>
<gene>
    <name evidence="1" type="ORF">Tco_1055175</name>
</gene>
<protein>
    <submittedName>
        <fullName evidence="1">Uncharacterized protein</fullName>
    </submittedName>
</protein>
<proteinExistence type="predicted"/>
<dbReference type="Proteomes" id="UP001151760">
    <property type="component" value="Unassembled WGS sequence"/>
</dbReference>